<dbReference type="Pfam" id="PF00106">
    <property type="entry name" value="adh_short"/>
    <property type="match status" value="1"/>
</dbReference>
<dbReference type="PATRIC" id="fig|1122147.4.peg.2395"/>
<dbReference type="eggNOG" id="COG0300">
    <property type="taxonomic scope" value="Bacteria"/>
</dbReference>
<dbReference type="AlphaFoldDB" id="A0A0R1XDV2"/>
<comment type="caution">
    <text evidence="1">The sequence shown here is derived from an EMBL/GenBank/DDBJ whole genome shotgun (WGS) entry which is preliminary data.</text>
</comment>
<dbReference type="Gene3D" id="3.40.50.720">
    <property type="entry name" value="NAD(P)-binding Rossmann-like Domain"/>
    <property type="match status" value="1"/>
</dbReference>
<dbReference type="PANTHER" id="PTHR43431:SF1">
    <property type="entry name" value="OS08G0476300 PROTEIN"/>
    <property type="match status" value="1"/>
</dbReference>
<name>A0A0R1XDV2_9LACO</name>
<reference evidence="1 2" key="1">
    <citation type="journal article" date="2015" name="Genome Announc.">
        <title>Expanding the biotechnology potential of lactobacilli through comparative genomics of 213 strains and associated genera.</title>
        <authorList>
            <person name="Sun Z."/>
            <person name="Harris H.M."/>
            <person name="McCann A."/>
            <person name="Guo C."/>
            <person name="Argimon S."/>
            <person name="Zhang W."/>
            <person name="Yang X."/>
            <person name="Jeffery I.B."/>
            <person name="Cooney J.C."/>
            <person name="Kagawa T.F."/>
            <person name="Liu W."/>
            <person name="Song Y."/>
            <person name="Salvetti E."/>
            <person name="Wrobel A."/>
            <person name="Rasinkangas P."/>
            <person name="Parkhill J."/>
            <person name="Rea M.C."/>
            <person name="O'Sullivan O."/>
            <person name="Ritari J."/>
            <person name="Douillard F.P."/>
            <person name="Paul Ross R."/>
            <person name="Yang R."/>
            <person name="Briner A.E."/>
            <person name="Felis G.E."/>
            <person name="de Vos W.M."/>
            <person name="Barrangou R."/>
            <person name="Klaenhammer T.R."/>
            <person name="Caufield P.W."/>
            <person name="Cui Y."/>
            <person name="Zhang H."/>
            <person name="O'Toole P.W."/>
        </authorList>
    </citation>
    <scope>NUCLEOTIDE SEQUENCE [LARGE SCALE GENOMIC DNA]</scope>
    <source>
        <strain evidence="1 2">DSM 16991</strain>
    </source>
</reference>
<dbReference type="PANTHER" id="PTHR43431">
    <property type="entry name" value="OXIDOREDUCTASE, SHORT CHAIN DEHYDROGENASE/REDUCTASE FAMILY (AFU_ORTHOLOGUE AFUA_5G14000)"/>
    <property type="match status" value="1"/>
</dbReference>
<dbReference type="InterPro" id="IPR036291">
    <property type="entry name" value="NAD(P)-bd_dom_sf"/>
</dbReference>
<protein>
    <submittedName>
        <fullName evidence="1">Short-chain dehydrogenase reductase SDR</fullName>
    </submittedName>
</protein>
<gene>
    <name evidence="1" type="ORF">FC91_GL002316</name>
</gene>
<dbReference type="Proteomes" id="UP000050949">
    <property type="component" value="Unassembled WGS sequence"/>
</dbReference>
<evidence type="ECO:0000313" key="2">
    <source>
        <dbReference type="Proteomes" id="UP000050949"/>
    </source>
</evidence>
<dbReference type="InterPro" id="IPR002347">
    <property type="entry name" value="SDR_fam"/>
</dbReference>
<dbReference type="EMBL" id="AZFW01000040">
    <property type="protein sequence ID" value="KRM27853.1"/>
    <property type="molecule type" value="Genomic_DNA"/>
</dbReference>
<evidence type="ECO:0000313" key="1">
    <source>
        <dbReference type="EMBL" id="KRM27853.1"/>
    </source>
</evidence>
<accession>A0A0R1XDV2</accession>
<dbReference type="SUPFAM" id="SSF51735">
    <property type="entry name" value="NAD(P)-binding Rossmann-fold domains"/>
    <property type="match status" value="1"/>
</dbReference>
<organism evidence="1 2">
    <name type="scientific">Schleiferilactobacillus harbinensis DSM 16991</name>
    <dbReference type="NCBI Taxonomy" id="1122147"/>
    <lineage>
        <taxon>Bacteria</taxon>
        <taxon>Bacillati</taxon>
        <taxon>Bacillota</taxon>
        <taxon>Bacilli</taxon>
        <taxon>Lactobacillales</taxon>
        <taxon>Lactobacillaceae</taxon>
        <taxon>Schleiferilactobacillus</taxon>
    </lineage>
</organism>
<sequence length="230" mass="23977">MLTAIKKEEWVQMANKIALIVGPGHAGLGQAMAEQLGAQGYTIALMGRQAEPLAALAKILAGEGVTAFPVAADAANPTSVTKALATISAQGSLQLVHYNATQRTTNKPSQLTAALVTESLASNLLGAITVTNLSLPYVEKTGNGVFLYTGSVVAAKPGPTNVEQAIGKAGLRDYVVALNKELHARGVFAGMVTINTYIRQGKAGHMDPTVIARAFIELATQKNAAEVQYH</sequence>
<proteinExistence type="predicted"/>